<evidence type="ECO:0000256" key="1">
    <source>
        <dbReference type="SAM" id="MobiDB-lite"/>
    </source>
</evidence>
<dbReference type="AlphaFoldDB" id="S4N939"/>
<name>S4N939_9ACTN</name>
<dbReference type="Proteomes" id="UP000015001">
    <property type="component" value="Unassembled WGS sequence"/>
</dbReference>
<keyword evidence="3" id="KW-1185">Reference proteome</keyword>
<dbReference type="EMBL" id="AOPY01001716">
    <property type="protein sequence ID" value="EPJ34104.1"/>
    <property type="molecule type" value="Genomic_DNA"/>
</dbReference>
<evidence type="ECO:0000313" key="3">
    <source>
        <dbReference type="Proteomes" id="UP000015001"/>
    </source>
</evidence>
<sequence>MRSAHRGSMKGDGEGVSENSAETTGRESRRGRRR</sequence>
<accession>S4N939</accession>
<feature type="region of interest" description="Disordered" evidence="1">
    <location>
        <begin position="1"/>
        <end position="34"/>
    </location>
</feature>
<proteinExistence type="predicted"/>
<protein>
    <submittedName>
        <fullName evidence="2">Uncharacterized protein</fullName>
    </submittedName>
</protein>
<organism evidence="2 3">
    <name type="scientific">Streptomyces afghaniensis 772</name>
    <dbReference type="NCBI Taxonomy" id="1283301"/>
    <lineage>
        <taxon>Bacteria</taxon>
        <taxon>Bacillati</taxon>
        <taxon>Actinomycetota</taxon>
        <taxon>Actinomycetes</taxon>
        <taxon>Kitasatosporales</taxon>
        <taxon>Streptomycetaceae</taxon>
        <taxon>Streptomyces</taxon>
    </lineage>
</organism>
<dbReference type="HOGENOM" id="CLU_3376238_0_0_11"/>
<comment type="caution">
    <text evidence="2">The sequence shown here is derived from an EMBL/GenBank/DDBJ whole genome shotgun (WGS) entry which is preliminary data.</text>
</comment>
<evidence type="ECO:0000313" key="2">
    <source>
        <dbReference type="EMBL" id="EPJ34104.1"/>
    </source>
</evidence>
<reference evidence="2 3" key="1">
    <citation type="submission" date="2013-02" db="EMBL/GenBank/DDBJ databases">
        <title>Draft Genome Sequence of Streptomyces afghaniensis, Which Produces Compounds of the Julimycin B-Complex.</title>
        <authorList>
            <person name="Gruening B.A."/>
            <person name="Praeg A."/>
            <person name="Erxleben A."/>
            <person name="Guenther S."/>
            <person name="Fiedler H.-P."/>
            <person name="Goodfellow M."/>
            <person name="Mueller M."/>
        </authorList>
    </citation>
    <scope>NUCLEOTIDE SEQUENCE [LARGE SCALE GENOMIC DNA]</scope>
    <source>
        <strain evidence="2 3">772</strain>
    </source>
</reference>
<gene>
    <name evidence="2" type="ORF">STAFG_8815</name>
</gene>